<accession>A0AAQ3U2Z2</accession>
<reference evidence="2 3" key="1">
    <citation type="submission" date="2024-02" db="EMBL/GenBank/DDBJ databases">
        <title>High-quality chromosome-scale genome assembly of Pensacola bahiagrass (Paspalum notatum Flugge var. saurae).</title>
        <authorList>
            <person name="Vega J.M."/>
            <person name="Podio M."/>
            <person name="Orjuela J."/>
            <person name="Siena L.A."/>
            <person name="Pessino S.C."/>
            <person name="Combes M.C."/>
            <person name="Mariac C."/>
            <person name="Albertini E."/>
            <person name="Pupilli F."/>
            <person name="Ortiz J.P.A."/>
            <person name="Leblanc O."/>
        </authorList>
    </citation>
    <scope>NUCLEOTIDE SEQUENCE [LARGE SCALE GENOMIC DNA]</scope>
    <source>
        <strain evidence="2">R1</strain>
        <tissue evidence="2">Leaf</tissue>
    </source>
</reference>
<dbReference type="GO" id="GO:0003676">
    <property type="term" value="F:nucleic acid binding"/>
    <property type="evidence" value="ECO:0007669"/>
    <property type="project" value="InterPro"/>
</dbReference>
<dbReference type="PANTHER" id="PTHR37984">
    <property type="entry name" value="PROTEIN CBG26694"/>
    <property type="match status" value="1"/>
</dbReference>
<evidence type="ECO:0000313" key="2">
    <source>
        <dbReference type="EMBL" id="WVZ84465.1"/>
    </source>
</evidence>
<keyword evidence="3" id="KW-1185">Reference proteome</keyword>
<dbReference type="InterPro" id="IPR012337">
    <property type="entry name" value="RNaseH-like_sf"/>
</dbReference>
<dbReference type="PROSITE" id="PS50994">
    <property type="entry name" value="INTEGRASE"/>
    <property type="match status" value="1"/>
</dbReference>
<proteinExistence type="predicted"/>
<dbReference type="Pfam" id="PF00665">
    <property type="entry name" value="rve"/>
    <property type="match status" value="1"/>
</dbReference>
<dbReference type="InterPro" id="IPR050951">
    <property type="entry name" value="Retrovirus_Pol_polyprotein"/>
</dbReference>
<evidence type="ECO:0000313" key="3">
    <source>
        <dbReference type="Proteomes" id="UP001341281"/>
    </source>
</evidence>
<dbReference type="Proteomes" id="UP001341281">
    <property type="component" value="Chromosome 07"/>
</dbReference>
<gene>
    <name evidence="2" type="ORF">U9M48_031495</name>
</gene>
<dbReference type="EMBL" id="CP144751">
    <property type="protein sequence ID" value="WVZ84465.1"/>
    <property type="molecule type" value="Genomic_DNA"/>
</dbReference>
<dbReference type="GO" id="GO:0015074">
    <property type="term" value="P:DNA integration"/>
    <property type="evidence" value="ECO:0007669"/>
    <property type="project" value="InterPro"/>
</dbReference>
<dbReference type="InterPro" id="IPR036397">
    <property type="entry name" value="RNaseH_sf"/>
</dbReference>
<evidence type="ECO:0000259" key="1">
    <source>
        <dbReference type="PROSITE" id="PS50994"/>
    </source>
</evidence>
<organism evidence="2 3">
    <name type="scientific">Paspalum notatum var. saurae</name>
    <dbReference type="NCBI Taxonomy" id="547442"/>
    <lineage>
        <taxon>Eukaryota</taxon>
        <taxon>Viridiplantae</taxon>
        <taxon>Streptophyta</taxon>
        <taxon>Embryophyta</taxon>
        <taxon>Tracheophyta</taxon>
        <taxon>Spermatophyta</taxon>
        <taxon>Magnoliopsida</taxon>
        <taxon>Liliopsida</taxon>
        <taxon>Poales</taxon>
        <taxon>Poaceae</taxon>
        <taxon>PACMAD clade</taxon>
        <taxon>Panicoideae</taxon>
        <taxon>Andropogonodae</taxon>
        <taxon>Paspaleae</taxon>
        <taxon>Paspalinae</taxon>
        <taxon>Paspalum</taxon>
    </lineage>
</organism>
<dbReference type="Gene3D" id="3.30.420.10">
    <property type="entry name" value="Ribonuclease H-like superfamily/Ribonuclease H"/>
    <property type="match status" value="1"/>
</dbReference>
<protein>
    <recommendedName>
        <fullName evidence="1">Integrase catalytic domain-containing protein</fullName>
    </recommendedName>
</protein>
<dbReference type="AlphaFoldDB" id="A0AAQ3U2Z2"/>
<sequence length="259" mass="29705">MIGPFKKAQGGYTHVLVAIDKFTKWIEFKPIASLTSAKAVEFIQDIIFRFGVMKSIITDLGSNFTGSEFFDFCEQRSIRVKYVSVAHPRANGQVERANGMILDALMKKIFNKDKKLARKWIRNTPFFMVYGSEAVLPADLKFGAPRLVFNSIAEAEATRLEEIDLLEEERLNSVIQSARYQQTLRRYHDRYTRPRSFSIGDLVLRRVLKTAGQHKLSPPWEGPYIVTEVTRPGSYRLSQMDGTPVGNSWNIEHLCRFYA</sequence>
<dbReference type="InterPro" id="IPR001584">
    <property type="entry name" value="Integrase_cat-core"/>
</dbReference>
<dbReference type="SUPFAM" id="SSF53098">
    <property type="entry name" value="Ribonuclease H-like"/>
    <property type="match status" value="1"/>
</dbReference>
<name>A0AAQ3U2Z2_PASNO</name>
<feature type="domain" description="Integrase catalytic" evidence="1">
    <location>
        <begin position="1"/>
        <end position="153"/>
    </location>
</feature>
<dbReference type="PANTHER" id="PTHR37984:SF5">
    <property type="entry name" value="PROTEIN NYNRIN-LIKE"/>
    <property type="match status" value="1"/>
</dbReference>